<dbReference type="GO" id="GO:0008664">
    <property type="term" value="F:RNA 2',3'-cyclic 3'-phosphodiesterase activity"/>
    <property type="evidence" value="ECO:0007669"/>
    <property type="project" value="UniProtKB-EC"/>
</dbReference>
<organism evidence="3 4">
    <name type="scientific">Candidatus Cryosericum terrychapinii</name>
    <dbReference type="NCBI Taxonomy" id="2290919"/>
    <lineage>
        <taxon>Bacteria</taxon>
        <taxon>Pseudomonadati</taxon>
        <taxon>Caldisericota/Cryosericota group</taxon>
        <taxon>Candidatus Cryosericota</taxon>
        <taxon>Candidatus Cryosericia</taxon>
        <taxon>Candidatus Cryosericales</taxon>
        <taxon>Candidatus Cryosericaceae</taxon>
        <taxon>Candidatus Cryosericum</taxon>
    </lineage>
</organism>
<comment type="catalytic activity">
    <reaction evidence="2">
        <text>a 3'-end 2',3'-cyclophospho-ribonucleotide-RNA + H2O = a 3'-end 2'-phospho-ribonucleotide-RNA + H(+)</text>
        <dbReference type="Rhea" id="RHEA:11828"/>
        <dbReference type="Rhea" id="RHEA-COMP:10464"/>
        <dbReference type="Rhea" id="RHEA-COMP:17353"/>
        <dbReference type="ChEBI" id="CHEBI:15377"/>
        <dbReference type="ChEBI" id="CHEBI:15378"/>
        <dbReference type="ChEBI" id="CHEBI:83064"/>
        <dbReference type="ChEBI" id="CHEBI:173113"/>
        <dbReference type="EC" id="3.1.4.58"/>
    </reaction>
</comment>
<dbReference type="GO" id="GO:0004113">
    <property type="term" value="F:2',3'-cyclic-nucleotide 3'-phosphodiesterase activity"/>
    <property type="evidence" value="ECO:0007669"/>
    <property type="project" value="InterPro"/>
</dbReference>
<gene>
    <name evidence="3" type="primary">thpR</name>
    <name evidence="3" type="ORF">SMC7_04065</name>
</gene>
<evidence type="ECO:0000313" key="3">
    <source>
        <dbReference type="EMBL" id="RIE06093.1"/>
    </source>
</evidence>
<sequence>MRAFVAIPLPSSFSDWLGPYRTTFASTVPRLGLVPVVSCHITLRFLGELPDEQIDDAAGRLSLATTPETSVVLDRFGVFRRDGHPTVLWTGPSFIPPTLTDLAAKIDLSLSGLGSNGRTERFAPHVTLGRFAPGTRDDEVAAIEAGAVEPFVVPVTDVVLYESIMGQGHPVYIARASVRLVPFAE</sequence>
<dbReference type="HAMAP" id="MF_01940">
    <property type="entry name" value="RNA_CPDase"/>
    <property type="match status" value="1"/>
</dbReference>
<feature type="active site" description="Proton donor" evidence="2">
    <location>
        <position position="40"/>
    </location>
</feature>
<keyword evidence="1 2" id="KW-0378">Hydrolase</keyword>
<feature type="short sequence motif" description="HXTX 2" evidence="2">
    <location>
        <begin position="125"/>
        <end position="128"/>
    </location>
</feature>
<dbReference type="InterPro" id="IPR004175">
    <property type="entry name" value="RNA_CPDase"/>
</dbReference>
<dbReference type="Proteomes" id="UP000266328">
    <property type="component" value="Unassembled WGS sequence"/>
</dbReference>
<keyword evidence="4" id="KW-1185">Reference proteome</keyword>
<evidence type="ECO:0000313" key="4">
    <source>
        <dbReference type="Proteomes" id="UP000266328"/>
    </source>
</evidence>
<proteinExistence type="inferred from homology"/>
<comment type="similarity">
    <text evidence="2">Belongs to the 2H phosphoesterase superfamily. ThpR family.</text>
</comment>
<dbReference type="SUPFAM" id="SSF55144">
    <property type="entry name" value="LigT-like"/>
    <property type="match status" value="1"/>
</dbReference>
<dbReference type="EC" id="3.1.4.58" evidence="2"/>
<evidence type="ECO:0000256" key="2">
    <source>
        <dbReference type="HAMAP-Rule" id="MF_01940"/>
    </source>
</evidence>
<dbReference type="OrthoDB" id="9793819at2"/>
<protein>
    <recommendedName>
        <fullName evidence="2">RNA 2',3'-cyclic phosphodiesterase</fullName>
        <shortName evidence="2">RNA 2',3'-CPDase</shortName>
        <ecNumber evidence="2">3.1.4.58</ecNumber>
    </recommendedName>
</protein>
<feature type="active site" description="Proton acceptor" evidence="2">
    <location>
        <position position="125"/>
    </location>
</feature>
<name>A0A398CU60_9BACT</name>
<comment type="caution">
    <text evidence="3">The sequence shown here is derived from an EMBL/GenBank/DDBJ whole genome shotgun (WGS) entry which is preliminary data.</text>
</comment>
<accession>A0A398CU60</accession>
<reference evidence="3 4" key="1">
    <citation type="submission" date="2018-09" db="EMBL/GenBank/DDBJ databases">
        <title>Discovery and Ecogenomic Context for Candidatus Cryosericales, a Global Caldiserica Order Active in Thawing Permafrost.</title>
        <authorList>
            <person name="Martinez M.A."/>
            <person name="Woodcroft B.J."/>
            <person name="Ignacio Espinoza J.C."/>
            <person name="Zayed A."/>
            <person name="Singleton C.M."/>
            <person name="Boyd J."/>
            <person name="Li Y.-F."/>
            <person name="Purvine S."/>
            <person name="Maughan H."/>
            <person name="Hodgkins S.B."/>
            <person name="Anderson D."/>
            <person name="Sederholm M."/>
            <person name="Temperton B."/>
            <person name="Saleska S.R."/>
            <person name="Tyson G.W."/>
            <person name="Rich V.I."/>
        </authorList>
    </citation>
    <scope>NUCLEOTIDE SEQUENCE [LARGE SCALE GENOMIC DNA]</scope>
    <source>
        <strain evidence="3 4">SMC7</strain>
    </source>
</reference>
<dbReference type="InterPro" id="IPR009097">
    <property type="entry name" value="Cyclic_Pdiesterase"/>
</dbReference>
<feature type="short sequence motif" description="HXTX 1" evidence="2">
    <location>
        <begin position="40"/>
        <end position="43"/>
    </location>
</feature>
<dbReference type="PANTHER" id="PTHR35561">
    <property type="entry name" value="RNA 2',3'-CYCLIC PHOSPHODIESTERASE"/>
    <property type="match status" value="1"/>
</dbReference>
<dbReference type="NCBIfam" id="TIGR02258">
    <property type="entry name" value="2_5_ligase"/>
    <property type="match status" value="1"/>
</dbReference>
<dbReference type="EMBL" id="QXIS01000024">
    <property type="protein sequence ID" value="RIE06093.1"/>
    <property type="molecule type" value="Genomic_DNA"/>
</dbReference>
<dbReference type="AlphaFoldDB" id="A0A398CU60"/>
<dbReference type="PANTHER" id="PTHR35561:SF1">
    <property type="entry name" value="RNA 2',3'-CYCLIC PHOSPHODIESTERASE"/>
    <property type="match status" value="1"/>
</dbReference>
<evidence type="ECO:0000256" key="1">
    <source>
        <dbReference type="ARBA" id="ARBA00022801"/>
    </source>
</evidence>
<dbReference type="Gene3D" id="3.90.1140.10">
    <property type="entry name" value="Cyclic phosphodiesterase"/>
    <property type="match status" value="1"/>
</dbReference>
<dbReference type="RefSeq" id="WP_119089079.1">
    <property type="nucleotide sequence ID" value="NZ_QXIS01000024.1"/>
</dbReference>
<dbReference type="Pfam" id="PF13563">
    <property type="entry name" value="2_5_RNA_ligase2"/>
    <property type="match status" value="1"/>
</dbReference>
<comment type="function">
    <text evidence="2">Hydrolyzes RNA 2',3'-cyclic phosphodiester to an RNA 2'-phosphomonoester.</text>
</comment>